<evidence type="ECO:0000313" key="3">
    <source>
        <dbReference type="Ensembl" id="ENSCMIP00000009439.1"/>
    </source>
</evidence>
<dbReference type="Pfam" id="PF00784">
    <property type="entry name" value="MyTH4"/>
    <property type="match status" value="1"/>
</dbReference>
<feature type="domain" description="MyTH4" evidence="2">
    <location>
        <begin position="127"/>
        <end position="341"/>
    </location>
</feature>
<dbReference type="InterPro" id="IPR038185">
    <property type="entry name" value="MyTH4_dom_sf"/>
</dbReference>
<reference evidence="3" key="5">
    <citation type="submission" date="2025-09" db="UniProtKB">
        <authorList>
            <consortium name="Ensembl"/>
        </authorList>
    </citation>
    <scope>IDENTIFICATION</scope>
</reference>
<dbReference type="GO" id="GO:0005856">
    <property type="term" value="C:cytoskeleton"/>
    <property type="evidence" value="ECO:0007669"/>
    <property type="project" value="InterPro"/>
</dbReference>
<feature type="compositionally biased region" description="Basic and acidic residues" evidence="1">
    <location>
        <begin position="34"/>
        <end position="46"/>
    </location>
</feature>
<dbReference type="PROSITE" id="PS51016">
    <property type="entry name" value="MYTH4"/>
    <property type="match status" value="1"/>
</dbReference>
<name>A0A4W3HIN9_CALMI</name>
<dbReference type="STRING" id="7868.ENSCMIP00000009439"/>
<dbReference type="AlphaFoldDB" id="A0A4W3HIN9"/>
<reference evidence="4" key="2">
    <citation type="journal article" date="2007" name="PLoS Biol.">
        <title>Survey sequencing and comparative analysis of the elephant shark (Callorhinchus milii) genome.</title>
        <authorList>
            <person name="Venkatesh B."/>
            <person name="Kirkness E.F."/>
            <person name="Loh Y.H."/>
            <person name="Halpern A.L."/>
            <person name="Lee A.P."/>
            <person name="Johnson J."/>
            <person name="Dandona N."/>
            <person name="Viswanathan L.D."/>
            <person name="Tay A."/>
            <person name="Venter J.C."/>
            <person name="Strausberg R.L."/>
            <person name="Brenner S."/>
        </authorList>
    </citation>
    <scope>NUCLEOTIDE SEQUENCE [LARGE SCALE GENOMIC DNA]</scope>
</reference>
<dbReference type="InterPro" id="IPR051567">
    <property type="entry name" value="Unconventional_Myosin_ATPase"/>
</dbReference>
<keyword evidence="4" id="KW-1185">Reference proteome</keyword>
<evidence type="ECO:0000256" key="1">
    <source>
        <dbReference type="SAM" id="MobiDB-lite"/>
    </source>
</evidence>
<evidence type="ECO:0000259" key="2">
    <source>
        <dbReference type="PROSITE" id="PS51016"/>
    </source>
</evidence>
<dbReference type="OMA" id="HQEWLAK"/>
<dbReference type="PANTHER" id="PTHR22692:SF33">
    <property type="entry name" value="MYOSIN"/>
    <property type="match status" value="1"/>
</dbReference>
<accession>A0A4W3HIN9</accession>
<dbReference type="Proteomes" id="UP000314986">
    <property type="component" value="Unassembled WGS sequence"/>
</dbReference>
<dbReference type="SMART" id="SM00139">
    <property type="entry name" value="MyTH4"/>
    <property type="match status" value="1"/>
</dbReference>
<protein>
    <submittedName>
        <fullName evidence="3">Unconventional myosin-VIIa-like</fullName>
    </submittedName>
</protein>
<feature type="region of interest" description="Disordered" evidence="1">
    <location>
        <begin position="1"/>
        <end position="54"/>
    </location>
</feature>
<organism evidence="3 4">
    <name type="scientific">Callorhinchus milii</name>
    <name type="common">Ghost shark</name>
    <dbReference type="NCBI Taxonomy" id="7868"/>
    <lineage>
        <taxon>Eukaryota</taxon>
        <taxon>Metazoa</taxon>
        <taxon>Chordata</taxon>
        <taxon>Craniata</taxon>
        <taxon>Vertebrata</taxon>
        <taxon>Chondrichthyes</taxon>
        <taxon>Holocephali</taxon>
        <taxon>Chimaeriformes</taxon>
        <taxon>Callorhinchidae</taxon>
        <taxon>Callorhinchus</taxon>
    </lineage>
</organism>
<dbReference type="Gene3D" id="1.25.40.530">
    <property type="entry name" value="MyTH4 domain"/>
    <property type="match status" value="1"/>
</dbReference>
<reference evidence="4" key="1">
    <citation type="journal article" date="2006" name="Science">
        <title>Ancient noncoding elements conserved in the human genome.</title>
        <authorList>
            <person name="Venkatesh B."/>
            <person name="Kirkness E.F."/>
            <person name="Loh Y.H."/>
            <person name="Halpern A.L."/>
            <person name="Lee A.P."/>
            <person name="Johnson J."/>
            <person name="Dandona N."/>
            <person name="Viswanathan L.D."/>
            <person name="Tay A."/>
            <person name="Venter J.C."/>
            <person name="Strausberg R.L."/>
            <person name="Brenner S."/>
        </authorList>
    </citation>
    <scope>NUCLEOTIDE SEQUENCE [LARGE SCALE GENOMIC DNA]</scope>
</reference>
<proteinExistence type="predicted"/>
<dbReference type="Ensembl" id="ENSCMIT00000009697.1">
    <property type="protein sequence ID" value="ENSCMIP00000009439.1"/>
    <property type="gene ID" value="ENSCMIG00000005001.1"/>
</dbReference>
<reference evidence="4" key="3">
    <citation type="journal article" date="2014" name="Nature">
        <title>Elephant shark genome provides unique insights into gnathostome evolution.</title>
        <authorList>
            <consortium name="International Elephant Shark Genome Sequencing Consortium"/>
            <person name="Venkatesh B."/>
            <person name="Lee A.P."/>
            <person name="Ravi V."/>
            <person name="Maurya A.K."/>
            <person name="Lian M.M."/>
            <person name="Swann J.B."/>
            <person name="Ohta Y."/>
            <person name="Flajnik M.F."/>
            <person name="Sutoh Y."/>
            <person name="Kasahara M."/>
            <person name="Hoon S."/>
            <person name="Gangu V."/>
            <person name="Roy S.W."/>
            <person name="Irimia M."/>
            <person name="Korzh V."/>
            <person name="Kondrychyn I."/>
            <person name="Lim Z.W."/>
            <person name="Tay B.H."/>
            <person name="Tohari S."/>
            <person name="Kong K.W."/>
            <person name="Ho S."/>
            <person name="Lorente-Galdos B."/>
            <person name="Quilez J."/>
            <person name="Marques-Bonet T."/>
            <person name="Raney B.J."/>
            <person name="Ingham P.W."/>
            <person name="Tay A."/>
            <person name="Hillier L.W."/>
            <person name="Minx P."/>
            <person name="Boehm T."/>
            <person name="Wilson R.K."/>
            <person name="Brenner S."/>
            <person name="Warren W.C."/>
        </authorList>
    </citation>
    <scope>NUCLEOTIDE SEQUENCE [LARGE SCALE GENOMIC DNA]</scope>
</reference>
<dbReference type="InParanoid" id="A0A4W3HIN9"/>
<reference evidence="3" key="4">
    <citation type="submission" date="2025-08" db="UniProtKB">
        <authorList>
            <consortium name="Ensembl"/>
        </authorList>
    </citation>
    <scope>IDENTIFICATION</scope>
</reference>
<dbReference type="GeneTree" id="ENSGT00940000155350"/>
<dbReference type="PANTHER" id="PTHR22692">
    <property type="entry name" value="MYOSIN VII, XV"/>
    <property type="match status" value="1"/>
</dbReference>
<evidence type="ECO:0000313" key="4">
    <source>
        <dbReference type="Proteomes" id="UP000314986"/>
    </source>
</evidence>
<dbReference type="InterPro" id="IPR000857">
    <property type="entry name" value="MyTH4_dom"/>
</dbReference>
<sequence>MFLSPPPQERLAQLAVEDAERDMTEKREVRRKKEMLEQMEKTRNEPVNDSDMVDKMFGFLGGSGGLPGQEGKAPTGFEDLENTPLQLLDEDLDAALPLPEEEEEDLSEYKFAKFAATYFQGTTTHSYIRRPLKQPLLYHDDEGDQLAALAVWITVLRFMGDLPEPKYHTAMSDGSEKIPVMTKIYETLGRKTYKRELQALQGEGGEGTHGETHKKNSVRHKLVSLTLKKKSKLTEEVAKKLNDGEYSLQGNSMLEDRPTSNLEKLHFIIGNGILRPELRDEIYCQICKQLSQNPSKSSHARGWILMSLCVGCFAPSAKFVKVNKPGTGLSSNYPNVHSGFP</sequence>